<comment type="similarity">
    <text evidence="1">Belongs to the band 7/mec-2 family.</text>
</comment>
<sequence>MSVGHADMSDSLSDIEQETNIDDVDTDDVEVEITSQTPQTRQRRRESSRLPSYSAAQKSQGVRLPPLQPPSYHQAVLQLECDTSSAPGSDSSSADESTSLLTSTVLASTSPPGEQDVELQELNAAEHRGTRPLPPSYNIAVSRAAAGISTPSRAAACTSTPSRAAACTSTPVDTAALTEEETRFSKVDPGTAGAAEPPPNYEHIAEDEQVDEDTTSTGEDAEQGSSGRTSVDHDSSTGLRFMRAIRRLRERGSLQDSTKKKIIIVCVVVSLVVLFVALFPFQFSYVEYHQFALVRRKSTGRVASDRVYQHGCYVLGADREFIYFDRSVHVVEFTNLGMFTKDNVDVAINVEVLYFLRYESIGKLWEDYAGNYSHVIEAAVKTTIRNYGPYLSQDDYLLRREHVEEAIHETLKLKFSGWGINIYLFNYQNLHLPTRILEKKLQLLVIKTEIEKEHSYQRQREIELQTELLTTSTRYKAKEAINNGTAQASAIRTIAETEKFQHVELAHSNAFRSMMETLNVTQMDHALSFYYLAMLDTIDHFAGSFEFSKRGLYTPKGI</sequence>
<feature type="compositionally biased region" description="Acidic residues" evidence="2">
    <location>
        <begin position="205"/>
        <end position="222"/>
    </location>
</feature>
<dbReference type="GO" id="GO:0005886">
    <property type="term" value="C:plasma membrane"/>
    <property type="evidence" value="ECO:0007669"/>
    <property type="project" value="InterPro"/>
</dbReference>
<comment type="caution">
    <text evidence="5">The sequence shown here is derived from an EMBL/GenBank/DDBJ whole genome shotgun (WGS) entry which is preliminary data.</text>
</comment>
<dbReference type="Proteomes" id="UP000593567">
    <property type="component" value="Unassembled WGS sequence"/>
</dbReference>
<keyword evidence="3" id="KW-0812">Transmembrane</keyword>
<dbReference type="InterPro" id="IPR001107">
    <property type="entry name" value="Band_7"/>
</dbReference>
<dbReference type="OrthoDB" id="5986675at2759"/>
<keyword evidence="6" id="KW-1185">Reference proteome</keyword>
<keyword evidence="3" id="KW-0472">Membrane</keyword>
<dbReference type="EMBL" id="VXIV02001811">
    <property type="protein sequence ID" value="KAF6029509.1"/>
    <property type="molecule type" value="Genomic_DNA"/>
</dbReference>
<feature type="compositionally biased region" description="Low complexity" evidence="2">
    <location>
        <begin position="83"/>
        <end position="110"/>
    </location>
</feature>
<dbReference type="Pfam" id="PF01145">
    <property type="entry name" value="Band_7"/>
    <property type="match status" value="1"/>
</dbReference>
<evidence type="ECO:0000256" key="1">
    <source>
        <dbReference type="ARBA" id="ARBA00008164"/>
    </source>
</evidence>
<feature type="region of interest" description="Disordered" evidence="2">
    <location>
        <begin position="175"/>
        <end position="235"/>
    </location>
</feature>
<evidence type="ECO:0000259" key="4">
    <source>
        <dbReference type="Pfam" id="PF01145"/>
    </source>
</evidence>
<name>A0A7J7JT24_BUGNE</name>
<dbReference type="SUPFAM" id="SSF117892">
    <property type="entry name" value="Band 7/SPFH domain"/>
    <property type="match status" value="1"/>
</dbReference>
<feature type="region of interest" description="Disordered" evidence="2">
    <location>
        <begin position="1"/>
        <end position="114"/>
    </location>
</feature>
<feature type="transmembrane region" description="Helical" evidence="3">
    <location>
        <begin position="262"/>
        <end position="281"/>
    </location>
</feature>
<dbReference type="AlphaFoldDB" id="A0A7J7JT24"/>
<feature type="compositionally biased region" description="Polar residues" evidence="2">
    <location>
        <begin position="50"/>
        <end position="60"/>
    </location>
</feature>
<proteinExistence type="inferred from homology"/>
<dbReference type="PANTHER" id="PTHR10264:SF19">
    <property type="entry name" value="AT06885P-RELATED"/>
    <property type="match status" value="1"/>
</dbReference>
<dbReference type="Gene3D" id="3.30.479.30">
    <property type="entry name" value="Band 7 domain"/>
    <property type="match status" value="1"/>
</dbReference>
<feature type="domain" description="Band 7" evidence="4">
    <location>
        <begin position="292"/>
        <end position="449"/>
    </location>
</feature>
<dbReference type="InterPro" id="IPR043202">
    <property type="entry name" value="Band-7_stomatin-like"/>
</dbReference>
<protein>
    <recommendedName>
        <fullName evidence="4">Band 7 domain-containing protein</fullName>
    </recommendedName>
</protein>
<gene>
    <name evidence="5" type="ORF">EB796_012196</name>
</gene>
<organism evidence="5 6">
    <name type="scientific">Bugula neritina</name>
    <name type="common">Brown bryozoan</name>
    <name type="synonym">Sertularia neritina</name>
    <dbReference type="NCBI Taxonomy" id="10212"/>
    <lineage>
        <taxon>Eukaryota</taxon>
        <taxon>Metazoa</taxon>
        <taxon>Spiralia</taxon>
        <taxon>Lophotrochozoa</taxon>
        <taxon>Bryozoa</taxon>
        <taxon>Gymnolaemata</taxon>
        <taxon>Cheilostomatida</taxon>
        <taxon>Flustrina</taxon>
        <taxon>Buguloidea</taxon>
        <taxon>Bugulidae</taxon>
        <taxon>Bugula</taxon>
    </lineage>
</organism>
<dbReference type="PANTHER" id="PTHR10264">
    <property type="entry name" value="BAND 7 PROTEIN-RELATED"/>
    <property type="match status" value="1"/>
</dbReference>
<dbReference type="InterPro" id="IPR036013">
    <property type="entry name" value="Band_7/SPFH_dom_sf"/>
</dbReference>
<evidence type="ECO:0000256" key="3">
    <source>
        <dbReference type="SAM" id="Phobius"/>
    </source>
</evidence>
<evidence type="ECO:0000313" key="6">
    <source>
        <dbReference type="Proteomes" id="UP000593567"/>
    </source>
</evidence>
<keyword evidence="3" id="KW-1133">Transmembrane helix</keyword>
<feature type="compositionally biased region" description="Acidic residues" evidence="2">
    <location>
        <begin position="13"/>
        <end position="31"/>
    </location>
</feature>
<reference evidence="5" key="1">
    <citation type="submission" date="2020-06" db="EMBL/GenBank/DDBJ databases">
        <title>Draft genome of Bugula neritina, a colonial animal packing powerful symbionts and potential medicines.</title>
        <authorList>
            <person name="Rayko M."/>
        </authorList>
    </citation>
    <scope>NUCLEOTIDE SEQUENCE [LARGE SCALE GENOMIC DNA]</scope>
    <source>
        <strain evidence="5">Kwan_BN1</strain>
    </source>
</reference>
<evidence type="ECO:0000313" key="5">
    <source>
        <dbReference type="EMBL" id="KAF6029509.1"/>
    </source>
</evidence>
<evidence type="ECO:0000256" key="2">
    <source>
        <dbReference type="SAM" id="MobiDB-lite"/>
    </source>
</evidence>
<accession>A0A7J7JT24</accession>